<evidence type="ECO:0000313" key="2">
    <source>
        <dbReference type="Proteomes" id="UP000246058"/>
    </source>
</evidence>
<gene>
    <name evidence="1" type="ORF">DK427_12915</name>
</gene>
<dbReference type="KEGG" id="meti:DK427_12915"/>
<organism evidence="1 2">
    <name type="scientific">Methylobacterium radiodurans</name>
    <dbReference type="NCBI Taxonomy" id="2202828"/>
    <lineage>
        <taxon>Bacteria</taxon>
        <taxon>Pseudomonadati</taxon>
        <taxon>Pseudomonadota</taxon>
        <taxon>Alphaproteobacteria</taxon>
        <taxon>Hyphomicrobiales</taxon>
        <taxon>Methylobacteriaceae</taxon>
        <taxon>Methylobacterium</taxon>
    </lineage>
</organism>
<dbReference type="OrthoDB" id="8434031at2"/>
<reference evidence="1 2" key="1">
    <citation type="submission" date="2018-05" db="EMBL/GenBank/DDBJ databases">
        <title>Complete Genome Sequence of Methylobacterium sp. 17Sr1-43.</title>
        <authorList>
            <person name="Srinivasan S."/>
        </authorList>
    </citation>
    <scope>NUCLEOTIDE SEQUENCE [LARGE SCALE GENOMIC DNA]</scope>
    <source>
        <strain evidence="1 2">17Sr1-43</strain>
    </source>
</reference>
<dbReference type="EMBL" id="CP029551">
    <property type="protein sequence ID" value="AWN36518.1"/>
    <property type="molecule type" value="Genomic_DNA"/>
</dbReference>
<dbReference type="Proteomes" id="UP000246058">
    <property type="component" value="Chromosome"/>
</dbReference>
<sequence length="348" mass="38729">MRFFIDYDNGERIRGWIVPDNPLAISRVAVAVDGRRVAEVESAHVDIVFKQNGWHSTGQCTFELTEAEVPDIAALPRLELYDADTNVLVYRRAPPAGLVSERVMLINTSIQPESVLQAALFPHFQQAHFGLERLSDEILTSIFGCRYVASALLAGAVTVPRYEGHFTPDIAVAAILLHDPYVEMATRMRWMKAQAPVASDPARAWRLGRFAEAAQFSTEYDYADLRSLKRFFRMMPEPAYYLLYNPLTRQLGTRLPDDPLNPGNSIVAIEILARVAIVGHRDYFDAFASTLFDRLGIEAPIPVPAPIPAETLALAERLRAVRAVESMLVFDVAMADAVTASLAKGWAR</sequence>
<dbReference type="RefSeq" id="WP_109951619.1">
    <property type="nucleotide sequence ID" value="NZ_CP029551.1"/>
</dbReference>
<protein>
    <submittedName>
        <fullName evidence="1">Uncharacterized protein</fullName>
    </submittedName>
</protein>
<evidence type="ECO:0000313" key="1">
    <source>
        <dbReference type="EMBL" id="AWN36518.1"/>
    </source>
</evidence>
<accession>A0A2U8VSW3</accession>
<name>A0A2U8VSW3_9HYPH</name>
<keyword evidence="2" id="KW-1185">Reference proteome</keyword>
<dbReference type="AlphaFoldDB" id="A0A2U8VSW3"/>
<proteinExistence type="predicted"/>